<dbReference type="UniPathway" id="UPA00135">
    <property type="reaction ID" value="UER00198"/>
</dbReference>
<organism evidence="14 15">
    <name type="scientific">Lactococcus termiticola</name>
    <dbReference type="NCBI Taxonomy" id="2169526"/>
    <lineage>
        <taxon>Bacteria</taxon>
        <taxon>Bacillati</taxon>
        <taxon>Bacillota</taxon>
        <taxon>Bacilli</taxon>
        <taxon>Lactobacillales</taxon>
        <taxon>Streptococcaceae</taxon>
        <taxon>Lactococcus</taxon>
    </lineage>
</organism>
<dbReference type="SFLD" id="SFLDF00029">
    <property type="entry name" value="phosphoserine_phosphatase"/>
    <property type="match status" value="1"/>
</dbReference>
<evidence type="ECO:0000256" key="10">
    <source>
        <dbReference type="ARBA" id="ARBA00031693"/>
    </source>
</evidence>
<dbReference type="PANTHER" id="PTHR43344">
    <property type="entry name" value="PHOSPHOSERINE PHOSPHATASE"/>
    <property type="match status" value="1"/>
</dbReference>
<dbReference type="GO" id="GO:0006564">
    <property type="term" value="P:L-serine biosynthetic process"/>
    <property type="evidence" value="ECO:0007669"/>
    <property type="project" value="UniProtKB-KW"/>
</dbReference>
<evidence type="ECO:0000256" key="9">
    <source>
        <dbReference type="ARBA" id="ARBA00023299"/>
    </source>
</evidence>
<evidence type="ECO:0000256" key="4">
    <source>
        <dbReference type="ARBA" id="ARBA00012640"/>
    </source>
</evidence>
<evidence type="ECO:0000313" key="15">
    <source>
        <dbReference type="Proteomes" id="UP000245021"/>
    </source>
</evidence>
<dbReference type="SFLD" id="SFLDG01136">
    <property type="entry name" value="C1.6:_Phosphoserine_Phosphatas"/>
    <property type="match status" value="1"/>
</dbReference>
<evidence type="ECO:0000256" key="1">
    <source>
        <dbReference type="ARBA" id="ARBA00001946"/>
    </source>
</evidence>
<name>A0A2R5HFG5_9LACT</name>
<evidence type="ECO:0000313" key="14">
    <source>
        <dbReference type="EMBL" id="GBG96752.1"/>
    </source>
</evidence>
<dbReference type="Proteomes" id="UP000245021">
    <property type="component" value="Unassembled WGS sequence"/>
</dbReference>
<proteinExistence type="inferred from homology"/>
<evidence type="ECO:0000256" key="8">
    <source>
        <dbReference type="ARBA" id="ARBA00022842"/>
    </source>
</evidence>
<dbReference type="SFLD" id="SFLDS00003">
    <property type="entry name" value="Haloacid_Dehalogenase"/>
    <property type="match status" value="1"/>
</dbReference>
<evidence type="ECO:0000256" key="11">
    <source>
        <dbReference type="ARBA" id="ARBA00048138"/>
    </source>
</evidence>
<sequence length="217" mass="23696">MAEEKRLLVMDVDGTLINEEVIDLLGELAGRGQAIAELTARAMKGELDFRQALTDRVALLNELPVSVFDQVYDKISLTMGVEAVVKEAHERGWKVGLVSGGFHEIVDRLVDRLRIDYALANRLEVKSGRLTGRLKGELISPEIKLATLKAWAEVNSLPLSQTIAVGDGANDILMLQAAGIGIAFCAKPATRKAAAYHLDERDLKKLLPIIDQVSNQS</sequence>
<dbReference type="GO" id="GO:0036424">
    <property type="term" value="F:L-phosphoserine phosphatase activity"/>
    <property type="evidence" value="ECO:0007669"/>
    <property type="project" value="InterPro"/>
</dbReference>
<comment type="cofactor">
    <cofactor evidence="1">
        <name>Mg(2+)</name>
        <dbReference type="ChEBI" id="CHEBI:18420"/>
    </cofactor>
</comment>
<dbReference type="SUPFAM" id="SSF56784">
    <property type="entry name" value="HAD-like"/>
    <property type="match status" value="1"/>
</dbReference>
<dbReference type="Gene3D" id="3.40.50.1000">
    <property type="entry name" value="HAD superfamily/HAD-like"/>
    <property type="match status" value="1"/>
</dbReference>
<keyword evidence="9" id="KW-0718">Serine biosynthesis</keyword>
<evidence type="ECO:0000256" key="3">
    <source>
        <dbReference type="ARBA" id="ARBA00009184"/>
    </source>
</evidence>
<accession>A0A2R5HFG5</accession>
<comment type="catalytic activity">
    <reaction evidence="12">
        <text>O-phospho-D-serine + H2O = D-serine + phosphate</text>
        <dbReference type="Rhea" id="RHEA:24873"/>
        <dbReference type="ChEBI" id="CHEBI:15377"/>
        <dbReference type="ChEBI" id="CHEBI:35247"/>
        <dbReference type="ChEBI" id="CHEBI:43474"/>
        <dbReference type="ChEBI" id="CHEBI:58680"/>
        <dbReference type="EC" id="3.1.3.3"/>
    </reaction>
</comment>
<evidence type="ECO:0000256" key="7">
    <source>
        <dbReference type="ARBA" id="ARBA00022801"/>
    </source>
</evidence>
<dbReference type="InterPro" id="IPR004469">
    <property type="entry name" value="PSP"/>
</dbReference>
<keyword evidence="15" id="KW-1185">Reference proteome</keyword>
<comment type="pathway">
    <text evidence="2">Amino-acid biosynthesis; L-serine biosynthesis; L-serine from 3-phospho-D-glycerate: step 3/3.</text>
</comment>
<dbReference type="InterPro" id="IPR050582">
    <property type="entry name" value="HAD-like_SerB"/>
</dbReference>
<gene>
    <name evidence="14" type="primary">serB</name>
    <name evidence="14" type="ORF">NtB2_00876</name>
</gene>
<dbReference type="EMBL" id="BFFO01000004">
    <property type="protein sequence ID" value="GBG96752.1"/>
    <property type="molecule type" value="Genomic_DNA"/>
</dbReference>
<keyword evidence="6" id="KW-0479">Metal-binding</keyword>
<comment type="catalytic activity">
    <reaction evidence="11">
        <text>O-phospho-L-serine + H2O = L-serine + phosphate</text>
        <dbReference type="Rhea" id="RHEA:21208"/>
        <dbReference type="ChEBI" id="CHEBI:15377"/>
        <dbReference type="ChEBI" id="CHEBI:33384"/>
        <dbReference type="ChEBI" id="CHEBI:43474"/>
        <dbReference type="ChEBI" id="CHEBI:57524"/>
        <dbReference type="EC" id="3.1.3.3"/>
    </reaction>
</comment>
<dbReference type="RefSeq" id="WP_109245722.1">
    <property type="nucleotide sequence ID" value="NZ_BFFO01000004.1"/>
</dbReference>
<keyword evidence="8" id="KW-0460">Magnesium</keyword>
<evidence type="ECO:0000256" key="2">
    <source>
        <dbReference type="ARBA" id="ARBA00005135"/>
    </source>
</evidence>
<dbReference type="PANTHER" id="PTHR43344:SF2">
    <property type="entry name" value="PHOSPHOSERINE PHOSPHATASE"/>
    <property type="match status" value="1"/>
</dbReference>
<comment type="similarity">
    <text evidence="3">Belongs to the HAD-like hydrolase superfamily. SerB family.</text>
</comment>
<dbReference type="EC" id="3.1.3.3" evidence="4"/>
<protein>
    <recommendedName>
        <fullName evidence="4">phosphoserine phosphatase</fullName>
        <ecNumber evidence="4">3.1.3.3</ecNumber>
    </recommendedName>
    <alternativeName>
        <fullName evidence="10">O-phosphoserine phosphohydrolase</fullName>
    </alternativeName>
</protein>
<dbReference type="GO" id="GO:0005737">
    <property type="term" value="C:cytoplasm"/>
    <property type="evidence" value="ECO:0007669"/>
    <property type="project" value="TreeGrafter"/>
</dbReference>
<dbReference type="InterPro" id="IPR023214">
    <property type="entry name" value="HAD_sf"/>
</dbReference>
<dbReference type="SFLD" id="SFLDG01137">
    <property type="entry name" value="C1.6.1:_Phosphoserine_Phosphat"/>
    <property type="match status" value="1"/>
</dbReference>
<keyword evidence="5" id="KW-0028">Amino-acid biosynthesis</keyword>
<dbReference type="InterPro" id="IPR036412">
    <property type="entry name" value="HAD-like_sf"/>
</dbReference>
<evidence type="ECO:0000256" key="6">
    <source>
        <dbReference type="ARBA" id="ARBA00022723"/>
    </source>
</evidence>
<dbReference type="GO" id="GO:0000287">
    <property type="term" value="F:magnesium ion binding"/>
    <property type="evidence" value="ECO:0007669"/>
    <property type="project" value="TreeGrafter"/>
</dbReference>
<evidence type="ECO:0000256" key="5">
    <source>
        <dbReference type="ARBA" id="ARBA00022605"/>
    </source>
</evidence>
<dbReference type="Pfam" id="PF12710">
    <property type="entry name" value="HAD"/>
    <property type="match status" value="1"/>
</dbReference>
<feature type="active site" description="Proton donor" evidence="13">
    <location>
        <position position="13"/>
    </location>
</feature>
<dbReference type="NCBIfam" id="TIGR01488">
    <property type="entry name" value="HAD-SF-IB"/>
    <property type="match status" value="1"/>
</dbReference>
<dbReference type="AlphaFoldDB" id="A0A2R5HFG5"/>
<dbReference type="OrthoDB" id="9790031at2"/>
<evidence type="ECO:0000256" key="13">
    <source>
        <dbReference type="PIRSR" id="PIRSR604469-1"/>
    </source>
</evidence>
<keyword evidence="7" id="KW-0378">Hydrolase</keyword>
<reference evidence="14 15" key="1">
    <citation type="journal article" date="2018" name="Genome Announc.">
        <title>Draft Genome Sequence of Lactococcus sp. Strain NtB2 (JCM 32569), Isolated from the Gut of the Higher Termite Nasutitermes takasagoensis.</title>
        <authorList>
            <person name="Noda S."/>
            <person name="Aihara C."/>
            <person name="Yuki M."/>
            <person name="Ohkuma M."/>
        </authorList>
    </citation>
    <scope>NUCLEOTIDE SEQUENCE [LARGE SCALE GENOMIC DNA]</scope>
    <source>
        <strain evidence="14 15">NtB2</strain>
    </source>
</reference>
<comment type="caution">
    <text evidence="14">The sequence shown here is derived from an EMBL/GenBank/DDBJ whole genome shotgun (WGS) entry which is preliminary data.</text>
</comment>
<feature type="active site" description="Nucleophile" evidence="13">
    <location>
        <position position="11"/>
    </location>
</feature>
<dbReference type="NCBIfam" id="TIGR00338">
    <property type="entry name" value="serB"/>
    <property type="match status" value="1"/>
</dbReference>
<evidence type="ECO:0000256" key="12">
    <source>
        <dbReference type="ARBA" id="ARBA00048523"/>
    </source>
</evidence>